<dbReference type="HAMAP" id="MF_00147_B">
    <property type="entry name" value="TIM_B"/>
    <property type="match status" value="1"/>
</dbReference>
<dbReference type="AlphaFoldDB" id="A0A0F6CL68"/>
<name>A0A0F6CL68_MYCGL</name>
<keyword evidence="5 9" id="KW-0312">Gluconeogenesis</keyword>
<dbReference type="SUPFAM" id="SSF51351">
    <property type="entry name" value="Triosephosphate isomerase (TIM)"/>
    <property type="match status" value="1"/>
</dbReference>
<protein>
    <recommendedName>
        <fullName evidence="4 9">Triosephosphate isomerase</fullName>
        <shortName evidence="9">TIM</shortName>
        <shortName evidence="9">TPI</shortName>
        <ecNumber evidence="3 9">5.3.1.1</ecNumber>
    </recommendedName>
    <alternativeName>
        <fullName evidence="9">Triose-phosphate isomerase</fullName>
    </alternativeName>
</protein>
<dbReference type="InterPro" id="IPR035990">
    <property type="entry name" value="TIM_sf"/>
</dbReference>
<keyword evidence="7 9" id="KW-0324">Glycolysis</keyword>
<evidence type="ECO:0000256" key="8">
    <source>
        <dbReference type="ARBA" id="ARBA00023235"/>
    </source>
</evidence>
<dbReference type="EMBL" id="CP006916">
    <property type="protein sequence ID" value="AHB99840.1"/>
    <property type="molecule type" value="Genomic_DNA"/>
</dbReference>
<comment type="function">
    <text evidence="9">Involved in the gluconeogenesis. Catalyzes stereospecifically the conversion of dihydroxyacetone phosphate (DHAP) to D-glyceraldehyde-3-phosphate (G3P).</text>
</comment>
<feature type="active site" description="Electrophile" evidence="9">
    <location>
        <position position="97"/>
    </location>
</feature>
<dbReference type="PANTHER" id="PTHR21139:SF42">
    <property type="entry name" value="TRIOSEPHOSPHATE ISOMERASE"/>
    <property type="match status" value="1"/>
</dbReference>
<feature type="binding site" evidence="9">
    <location>
        <position position="175"/>
    </location>
    <ligand>
        <name>substrate</name>
    </ligand>
</feature>
<dbReference type="eggNOG" id="COG0149">
    <property type="taxonomic scope" value="Bacteria"/>
</dbReference>
<dbReference type="CDD" id="cd00311">
    <property type="entry name" value="TIM"/>
    <property type="match status" value="1"/>
</dbReference>
<evidence type="ECO:0000256" key="7">
    <source>
        <dbReference type="ARBA" id="ARBA00023152"/>
    </source>
</evidence>
<evidence type="ECO:0000256" key="9">
    <source>
        <dbReference type="HAMAP-Rule" id="MF_00147"/>
    </source>
</evidence>
<comment type="similarity">
    <text evidence="2 9 10">Belongs to the triosephosphate isomerase family.</text>
</comment>
<evidence type="ECO:0000313" key="12">
    <source>
        <dbReference type="Proteomes" id="UP000018735"/>
    </source>
</evidence>
<comment type="subunit">
    <text evidence="9 10">Homodimer.</text>
</comment>
<dbReference type="UniPathway" id="UPA00109">
    <property type="reaction ID" value="UER00189"/>
</dbReference>
<comment type="pathway">
    <text evidence="1 9 10">Carbohydrate degradation; glycolysis; D-glyceraldehyde 3-phosphate from glycerone phosphate: step 1/1.</text>
</comment>
<feature type="binding site" evidence="9">
    <location>
        <position position="215"/>
    </location>
    <ligand>
        <name>substrate</name>
    </ligand>
</feature>
<reference evidence="11 12" key="1">
    <citation type="journal article" date="2011" name="PLoS ONE">
        <title>Core proteome of the minimal cell: comparative proteomics of three mollicute species.</title>
        <authorList>
            <person name="Fisunov G.Y."/>
            <person name="Alexeev D.G."/>
            <person name="Bazaleev N.A."/>
            <person name="Ladygina V.G."/>
            <person name="Galyamina M.A."/>
            <person name="Kondratov I.G."/>
            <person name="Zhukova N.A."/>
            <person name="Serebryakova M.V."/>
            <person name="Demina I.A."/>
            <person name="Govorun V.M."/>
        </authorList>
    </citation>
    <scope>NUCLEOTIDE SEQUENCE [LARGE SCALE GENOMIC DNA]</scope>
    <source>
        <strain evidence="11 12">S6</strain>
    </source>
</reference>
<evidence type="ECO:0000256" key="6">
    <source>
        <dbReference type="ARBA" id="ARBA00022490"/>
    </source>
</evidence>
<gene>
    <name evidence="9 11" type="primary">tpiA</name>
    <name evidence="11" type="ORF">GCW_03290</name>
</gene>
<dbReference type="GO" id="GO:0019563">
    <property type="term" value="P:glycerol catabolic process"/>
    <property type="evidence" value="ECO:0007669"/>
    <property type="project" value="TreeGrafter"/>
</dbReference>
<feature type="binding site" evidence="9">
    <location>
        <begin position="11"/>
        <end position="13"/>
    </location>
    <ligand>
        <name>substrate</name>
    </ligand>
</feature>
<evidence type="ECO:0000256" key="10">
    <source>
        <dbReference type="RuleBase" id="RU363013"/>
    </source>
</evidence>
<evidence type="ECO:0000256" key="1">
    <source>
        <dbReference type="ARBA" id="ARBA00004680"/>
    </source>
</evidence>
<accession>A0A0F6CL68</accession>
<dbReference type="EC" id="5.3.1.1" evidence="3 9"/>
<keyword evidence="8 9" id="KW-0413">Isomerase</keyword>
<comment type="pathway">
    <text evidence="9 10">Carbohydrate biosynthesis; gluconeogenesis.</text>
</comment>
<dbReference type="PROSITE" id="PS51440">
    <property type="entry name" value="TIM_2"/>
    <property type="match status" value="1"/>
</dbReference>
<dbReference type="KEGG" id="mgz:GCW_03290"/>
<dbReference type="RefSeq" id="WP_023893718.1">
    <property type="nucleotide sequence ID" value="NC_023030.2"/>
</dbReference>
<dbReference type="InterPro" id="IPR013785">
    <property type="entry name" value="Aldolase_TIM"/>
</dbReference>
<dbReference type="GO" id="GO:0006096">
    <property type="term" value="P:glycolytic process"/>
    <property type="evidence" value="ECO:0007669"/>
    <property type="project" value="UniProtKB-UniRule"/>
</dbReference>
<feature type="binding site" evidence="9">
    <location>
        <begin position="236"/>
        <end position="237"/>
    </location>
    <ligand>
        <name>substrate</name>
    </ligand>
</feature>
<dbReference type="InterPro" id="IPR000652">
    <property type="entry name" value="Triosephosphate_isomerase"/>
</dbReference>
<evidence type="ECO:0000313" key="11">
    <source>
        <dbReference type="EMBL" id="AHB99840.1"/>
    </source>
</evidence>
<dbReference type="FunFam" id="3.20.20.70:FF:000016">
    <property type="entry name" value="Triosephosphate isomerase"/>
    <property type="match status" value="1"/>
</dbReference>
<dbReference type="InterPro" id="IPR020861">
    <property type="entry name" value="Triosephosphate_isomerase_AS"/>
</dbReference>
<evidence type="ECO:0000256" key="5">
    <source>
        <dbReference type="ARBA" id="ARBA00022432"/>
    </source>
</evidence>
<evidence type="ECO:0000256" key="3">
    <source>
        <dbReference type="ARBA" id="ARBA00011940"/>
    </source>
</evidence>
<dbReference type="Gene3D" id="3.20.20.70">
    <property type="entry name" value="Aldolase class I"/>
    <property type="match status" value="1"/>
</dbReference>
<dbReference type="GO" id="GO:0004807">
    <property type="term" value="F:triose-phosphate isomerase activity"/>
    <property type="evidence" value="ECO:0007669"/>
    <property type="project" value="UniProtKB-UniRule"/>
</dbReference>
<dbReference type="GO" id="GO:0006094">
    <property type="term" value="P:gluconeogenesis"/>
    <property type="evidence" value="ECO:0007669"/>
    <property type="project" value="UniProtKB-UniRule"/>
</dbReference>
<dbReference type="PANTHER" id="PTHR21139">
    <property type="entry name" value="TRIOSEPHOSPHATE ISOMERASE"/>
    <property type="match status" value="1"/>
</dbReference>
<dbReference type="InterPro" id="IPR022896">
    <property type="entry name" value="TrioseP_Isoase_bac/euk"/>
</dbReference>
<sequence length="252" mass="27920">MNSMKRYIFGNWKTYKTTQEVKEFFSVLNQAKLTKNPDVVFGVAPVFVHLALANELKRNECLVLAQDANYVMNKANTGTVSYEQLKDIGVNHVIIGHSERRKLFHESDELINQKVKTLLENRMRPILCIGETLEEYEANKTKAVLKDQLEKDLKGIGSSLLKDLIIAYEPVWAIGTGKTASSQTAQDAIAYIRTVLGSLSSKTIANELPILYGGSVTPDNVSELLAQKDINGALVGGASLDPHKFIQLIEAK</sequence>
<keyword evidence="6 9" id="KW-0963">Cytoplasm</keyword>
<feature type="active site" description="Proton acceptor" evidence="9">
    <location>
        <position position="169"/>
    </location>
</feature>
<dbReference type="Pfam" id="PF00121">
    <property type="entry name" value="TIM"/>
    <property type="match status" value="1"/>
</dbReference>
<dbReference type="NCBIfam" id="TIGR00419">
    <property type="entry name" value="tim"/>
    <property type="match status" value="1"/>
</dbReference>
<comment type="catalytic activity">
    <reaction evidence="9 10">
        <text>D-glyceraldehyde 3-phosphate = dihydroxyacetone phosphate</text>
        <dbReference type="Rhea" id="RHEA:18585"/>
        <dbReference type="ChEBI" id="CHEBI:57642"/>
        <dbReference type="ChEBI" id="CHEBI:59776"/>
        <dbReference type="EC" id="5.3.1.1"/>
    </reaction>
</comment>
<evidence type="ECO:0000256" key="2">
    <source>
        <dbReference type="ARBA" id="ARBA00007422"/>
    </source>
</evidence>
<dbReference type="Proteomes" id="UP000018735">
    <property type="component" value="Chromosome"/>
</dbReference>
<proteinExistence type="inferred from homology"/>
<evidence type="ECO:0000256" key="4">
    <source>
        <dbReference type="ARBA" id="ARBA00019397"/>
    </source>
</evidence>
<dbReference type="HOGENOM" id="CLU_024251_2_3_14"/>
<dbReference type="PROSITE" id="PS00171">
    <property type="entry name" value="TIM_1"/>
    <property type="match status" value="1"/>
</dbReference>
<dbReference type="GO" id="GO:0005829">
    <property type="term" value="C:cytosol"/>
    <property type="evidence" value="ECO:0007669"/>
    <property type="project" value="TreeGrafter"/>
</dbReference>
<dbReference type="GO" id="GO:0046166">
    <property type="term" value="P:glyceraldehyde-3-phosphate biosynthetic process"/>
    <property type="evidence" value="ECO:0007669"/>
    <property type="project" value="TreeGrafter"/>
</dbReference>
<comment type="subcellular location">
    <subcellularLocation>
        <location evidence="9 10">Cytoplasm</location>
    </subcellularLocation>
</comment>
<dbReference type="UniPathway" id="UPA00138"/>
<organism evidence="11 12">
    <name type="scientific">Mycoplasmoides gallisepticum S6</name>
    <dbReference type="NCBI Taxonomy" id="1006581"/>
    <lineage>
        <taxon>Bacteria</taxon>
        <taxon>Bacillati</taxon>
        <taxon>Mycoplasmatota</taxon>
        <taxon>Mycoplasmoidales</taxon>
        <taxon>Mycoplasmoidaceae</taxon>
        <taxon>Mycoplasmoides</taxon>
    </lineage>
</organism>